<dbReference type="Gene3D" id="3.40.50.1110">
    <property type="entry name" value="SGNH hydrolase"/>
    <property type="match status" value="1"/>
</dbReference>
<dbReference type="PANTHER" id="PTHR22901:SF0">
    <property type="entry name" value="SIALATE O-ACETYLESTERASE"/>
    <property type="match status" value="1"/>
</dbReference>
<proteinExistence type="predicted"/>
<dbReference type="Proteomes" id="UP001200307">
    <property type="component" value="Unassembled WGS sequence"/>
</dbReference>
<protein>
    <submittedName>
        <fullName evidence="3">Sialate O-acetylesterase</fullName>
    </submittedName>
</protein>
<gene>
    <name evidence="3" type="ORF">LYY06_08630</name>
</gene>
<dbReference type="GO" id="GO:0001681">
    <property type="term" value="F:sialate O-acetylesterase activity"/>
    <property type="evidence" value="ECO:0007669"/>
    <property type="project" value="InterPro"/>
</dbReference>
<accession>A0AAW4YLX9</accession>
<reference evidence="3" key="1">
    <citation type="submission" date="2021-12" db="EMBL/GenBank/DDBJ databases">
        <authorList>
            <person name="Lv X."/>
        </authorList>
    </citation>
    <scope>NUCLEOTIDE SEQUENCE</scope>
    <source>
        <strain evidence="3">HF2106</strain>
    </source>
</reference>
<evidence type="ECO:0000313" key="3">
    <source>
        <dbReference type="EMBL" id="MCE4122326.1"/>
    </source>
</evidence>
<dbReference type="Pfam" id="PF03629">
    <property type="entry name" value="SASA"/>
    <property type="match status" value="1"/>
</dbReference>
<dbReference type="RefSeq" id="WP_233339233.1">
    <property type="nucleotide sequence ID" value="NZ_JAJTVO010000013.1"/>
</dbReference>
<dbReference type="InterPro" id="IPR036514">
    <property type="entry name" value="SGNH_hydro_sf"/>
</dbReference>
<keyword evidence="1" id="KW-0378">Hydrolase</keyword>
<name>A0AAW4YLX9_9BACT</name>
<dbReference type="InterPro" id="IPR039329">
    <property type="entry name" value="SIAE"/>
</dbReference>
<organism evidence="3 4">
    <name type="scientific">Segatella copri</name>
    <dbReference type="NCBI Taxonomy" id="165179"/>
    <lineage>
        <taxon>Bacteria</taxon>
        <taxon>Pseudomonadati</taxon>
        <taxon>Bacteroidota</taxon>
        <taxon>Bacteroidia</taxon>
        <taxon>Bacteroidales</taxon>
        <taxon>Prevotellaceae</taxon>
        <taxon>Segatella</taxon>
    </lineage>
</organism>
<comment type="caution">
    <text evidence="3">The sequence shown here is derived from an EMBL/GenBank/DDBJ whole genome shotgun (WGS) entry which is preliminary data.</text>
</comment>
<evidence type="ECO:0000259" key="2">
    <source>
        <dbReference type="Pfam" id="PF03629"/>
    </source>
</evidence>
<dbReference type="InterPro" id="IPR005181">
    <property type="entry name" value="SASA"/>
</dbReference>
<evidence type="ECO:0000256" key="1">
    <source>
        <dbReference type="ARBA" id="ARBA00022801"/>
    </source>
</evidence>
<sequence>MKLRNVLTALFATASILPGYSKVSMPAIFSNGMVLQQLSDASIWGSTTKHGGVVTITTSWNNKKYTVKAGSDGTWRTKVQTPKYGGPYKITISDGEVLTLSDVEIGEVWLCSGQSNMEMRVWGRQGGDNMIGAMDAIVAKEHPEIRIFNVGHKGAGTPQTDCQGNWKGATTENIADFSATAFFFAKKLNEVLDGVPIGLVHSSVGGSVVQAWMSKESLQPWDGDEKINNRSGLYNGMIAPLVGYTIKGTIWYQGEANRETASYYTKLFSTMVADWRQKWGEGEFPFYFAQIAPFNYNSKNDGMNENSAYLREAQVKSLDVIPNSGMSILMDIGDSRTIHPANKEEVGKRFAYLALGKTYGKKGFPTTGPIYKEMKVNGKEVELFFDNVGFGLTTMHEHLGGFQVAGEDKQFYNANARLGKDKKTVIVTSDRVPNPVAVRYAFKDYVKGTLYNIYGLPASSFRTDNW</sequence>
<dbReference type="PANTHER" id="PTHR22901">
    <property type="entry name" value="SIALATE O-ACETYLESTERASE"/>
    <property type="match status" value="1"/>
</dbReference>
<dbReference type="EMBL" id="JAJTVO010000013">
    <property type="protein sequence ID" value="MCE4122326.1"/>
    <property type="molecule type" value="Genomic_DNA"/>
</dbReference>
<evidence type="ECO:0000313" key="4">
    <source>
        <dbReference type="Proteomes" id="UP001200307"/>
    </source>
</evidence>
<dbReference type="AlphaFoldDB" id="A0AAW4YLX9"/>
<feature type="domain" description="Sialate O-acetylesterase" evidence="2">
    <location>
        <begin position="107"/>
        <end position="351"/>
    </location>
</feature>
<dbReference type="SUPFAM" id="SSF52266">
    <property type="entry name" value="SGNH hydrolase"/>
    <property type="match status" value="1"/>
</dbReference>
<dbReference type="GO" id="GO:0005975">
    <property type="term" value="P:carbohydrate metabolic process"/>
    <property type="evidence" value="ECO:0007669"/>
    <property type="project" value="TreeGrafter"/>
</dbReference>